<dbReference type="EMBL" id="JABCKI010005721">
    <property type="protein sequence ID" value="KAG5639440.1"/>
    <property type="molecule type" value="Genomic_DNA"/>
</dbReference>
<keyword evidence="2" id="KW-0677">Repeat</keyword>
<reference evidence="4" key="1">
    <citation type="submission" date="2021-02" db="EMBL/GenBank/DDBJ databases">
        <authorList>
            <person name="Nieuwenhuis M."/>
            <person name="Van De Peppel L.J.J."/>
        </authorList>
    </citation>
    <scope>NUCLEOTIDE SEQUENCE</scope>
    <source>
        <strain evidence="4">D49</strain>
    </source>
</reference>
<feature type="compositionally biased region" description="Basic and acidic residues" evidence="3">
    <location>
        <begin position="597"/>
        <end position="612"/>
    </location>
</feature>
<dbReference type="GO" id="GO:0045454">
    <property type="term" value="P:cell redox homeostasis"/>
    <property type="evidence" value="ECO:0007669"/>
    <property type="project" value="TreeGrafter"/>
</dbReference>
<dbReference type="PANTHER" id="PTHR43503">
    <property type="entry name" value="MCG48959-RELATED"/>
    <property type="match status" value="1"/>
</dbReference>
<dbReference type="SUPFAM" id="SSF50965">
    <property type="entry name" value="Galactose oxidase, central domain"/>
    <property type="match status" value="1"/>
</dbReference>
<keyword evidence="5" id="KW-1185">Reference proteome</keyword>
<dbReference type="OrthoDB" id="10001928at2759"/>
<sequence length="1037" mass="113660">MSNQPDSINPEELCVLNDVRFFDIQTGHWLPVGQASAPVSESLLPRARYAHLSSVTADRLFIIGGQDFNNTWLDDVCVYDLVARTWVQRRDYPRHCGTYRSVAVSSNISVRLPQEEVRTSQSASTLGPPGQRFGPDRGTGGTTEFTTSESLIHLPYSAPPSDDHPSDIYLYSNYNFTDVKRELEVFSPLPDTDFTIQDKSSAMAGTTFPPGLRFPTGAILGTNLIIAGTYLAHSYQSFSIWVLDLIAMTWSRIDPGKAVESGSWFRGSLWAEANKFIIFGNRNGNLVDDYNRRLLSWDHVAVVDLEAFGIYQPPALKLDITMQELGLAALEERVAADFDLVCEDGRRIACSRRILEERWPWFLEQRKKFDAQVKSALERLPDSAMHVPLPAIPGTTTTEDPPLDPRLTAREFDISEPYPIVLALLQYFYTTALVTPLQHAPAVLSQLLVIATNYGLTHLEALIKHAMHRALSNSTSVGVYEVATLALKTVMSYTQKRPSRNRAENPRPPGAGGSGNSNGGGGPMNGGGGGSGGDTQSVSRPRGTSDARWRHLGESSMGNGYNTRAANLTHSKSVGDLRKASLNAESIVDPKALDLPSEIKRSPAQTHRHEASKSVTDAKTLPQPQELPTARDGVSSEDQISPLPVLGRSHSLGRKRSKSVVSTHTETEIHELADLLTQLEDTGSAKAQERPKEPTPAASATLGAHPAALNTNSNNPDPVFNTATHDAHPSVEIPLNGDASPIKNASSDTTPVIANASNSDTHSILSASNSDTYTSFVNASSDSAYARSNRYSTAPSVAPSLTYSMTTLASDHYSDGHEHISSFHRQRPPRIYTDTIQSSPPSLTSSTSYSSLSTGRFTSPVTPFTTSSELPSSDLAIIDERYASDPNHEDEEFDPQDLQDLDYDYEYEYDVKMRGHTGFLTYDRPVKQRSLQHSNIHWMHKPPPPPEERTAIGSRAFTPSVESLSNPNMSSGTPRSGLGRLLGRKKYDATPEKKEKNYKIKTLTETTEQRTERARLEALRDHLGVHPVVMGGMMALG</sequence>
<reference evidence="4" key="2">
    <citation type="submission" date="2021-10" db="EMBL/GenBank/DDBJ databases">
        <title>Phylogenomics reveals ancestral predisposition of the termite-cultivated fungus Termitomyces towards a domesticated lifestyle.</title>
        <authorList>
            <person name="Auxier B."/>
            <person name="Grum-Grzhimaylo A."/>
            <person name="Cardenas M.E."/>
            <person name="Lodge J.D."/>
            <person name="Laessoe T."/>
            <person name="Pedersen O."/>
            <person name="Smith M.E."/>
            <person name="Kuyper T.W."/>
            <person name="Franco-Molano E.A."/>
            <person name="Baroni T.J."/>
            <person name="Aanen D.K."/>
        </authorList>
    </citation>
    <scope>NUCLEOTIDE SEQUENCE</scope>
    <source>
        <strain evidence="4">D49</strain>
    </source>
</reference>
<dbReference type="InterPro" id="IPR011043">
    <property type="entry name" value="Gal_Oxase/kelch_b-propeller"/>
</dbReference>
<feature type="compositionally biased region" description="Gly residues" evidence="3">
    <location>
        <begin position="510"/>
        <end position="533"/>
    </location>
</feature>
<dbReference type="InterPro" id="IPR015915">
    <property type="entry name" value="Kelch-typ_b-propeller"/>
</dbReference>
<dbReference type="Gene3D" id="3.30.710.10">
    <property type="entry name" value="Potassium Channel Kv1.1, Chain A"/>
    <property type="match status" value="1"/>
</dbReference>
<evidence type="ECO:0000256" key="3">
    <source>
        <dbReference type="SAM" id="MobiDB-lite"/>
    </source>
</evidence>
<dbReference type="InterPro" id="IPR006652">
    <property type="entry name" value="Kelch_1"/>
</dbReference>
<feature type="region of interest" description="Disordered" evidence="3">
    <location>
        <begin position="959"/>
        <end position="993"/>
    </location>
</feature>
<keyword evidence="1" id="KW-0880">Kelch repeat</keyword>
<gene>
    <name evidence="4" type="ORF">H0H81_002311</name>
</gene>
<dbReference type="AlphaFoldDB" id="A0A9P7FY66"/>
<protein>
    <recommendedName>
        <fullName evidence="6">Regulatory protein ral2</fullName>
    </recommendedName>
</protein>
<evidence type="ECO:0008006" key="6">
    <source>
        <dbReference type="Google" id="ProtNLM"/>
    </source>
</evidence>
<dbReference type="Gene3D" id="2.120.10.80">
    <property type="entry name" value="Kelch-type beta propeller"/>
    <property type="match status" value="2"/>
</dbReference>
<dbReference type="Proteomes" id="UP000717328">
    <property type="component" value="Unassembled WGS sequence"/>
</dbReference>
<evidence type="ECO:0000313" key="4">
    <source>
        <dbReference type="EMBL" id="KAG5639440.1"/>
    </source>
</evidence>
<feature type="region of interest" description="Disordered" evidence="3">
    <location>
        <begin position="113"/>
        <end position="144"/>
    </location>
</feature>
<evidence type="ECO:0000256" key="2">
    <source>
        <dbReference type="ARBA" id="ARBA00022737"/>
    </source>
</evidence>
<feature type="compositionally biased region" description="Basic and acidic residues" evidence="3">
    <location>
        <begin position="543"/>
        <end position="553"/>
    </location>
</feature>
<accession>A0A9P7FY66</accession>
<feature type="compositionally biased region" description="Low complexity" evidence="3">
    <location>
        <begin position="838"/>
        <end position="853"/>
    </location>
</feature>
<comment type="caution">
    <text evidence="4">The sequence shown here is derived from an EMBL/GenBank/DDBJ whole genome shotgun (WGS) entry which is preliminary data.</text>
</comment>
<dbReference type="GO" id="GO:0005739">
    <property type="term" value="C:mitochondrion"/>
    <property type="evidence" value="ECO:0007669"/>
    <property type="project" value="TreeGrafter"/>
</dbReference>
<dbReference type="Pfam" id="PF01344">
    <property type="entry name" value="Kelch_1"/>
    <property type="match status" value="1"/>
</dbReference>
<feature type="region of interest" description="Disordered" evidence="3">
    <location>
        <begin position="493"/>
        <end position="564"/>
    </location>
</feature>
<feature type="compositionally biased region" description="Polar residues" evidence="3">
    <location>
        <begin position="960"/>
        <end position="974"/>
    </location>
</feature>
<feature type="region of interest" description="Disordered" evidence="3">
    <location>
        <begin position="832"/>
        <end position="853"/>
    </location>
</feature>
<organism evidence="4 5">
    <name type="scientific">Sphagnurus paluster</name>
    <dbReference type="NCBI Taxonomy" id="117069"/>
    <lineage>
        <taxon>Eukaryota</taxon>
        <taxon>Fungi</taxon>
        <taxon>Dikarya</taxon>
        <taxon>Basidiomycota</taxon>
        <taxon>Agaricomycotina</taxon>
        <taxon>Agaricomycetes</taxon>
        <taxon>Agaricomycetidae</taxon>
        <taxon>Agaricales</taxon>
        <taxon>Tricholomatineae</taxon>
        <taxon>Lyophyllaceae</taxon>
        <taxon>Sphagnurus</taxon>
    </lineage>
</organism>
<evidence type="ECO:0000256" key="1">
    <source>
        <dbReference type="ARBA" id="ARBA00022441"/>
    </source>
</evidence>
<dbReference type="InterPro" id="IPR011333">
    <property type="entry name" value="SKP1/BTB/POZ_sf"/>
</dbReference>
<dbReference type="PANTHER" id="PTHR43503:SF2">
    <property type="entry name" value="NEGATIVE REGULATOR OF SPORULATION MDS3-RELATED"/>
    <property type="match status" value="1"/>
</dbReference>
<proteinExistence type="predicted"/>
<name>A0A9P7FY66_9AGAR</name>
<feature type="region of interest" description="Disordered" evidence="3">
    <location>
        <begin position="594"/>
        <end position="666"/>
    </location>
</feature>
<dbReference type="GO" id="GO:0005829">
    <property type="term" value="C:cytosol"/>
    <property type="evidence" value="ECO:0007669"/>
    <property type="project" value="TreeGrafter"/>
</dbReference>
<evidence type="ECO:0000313" key="5">
    <source>
        <dbReference type="Proteomes" id="UP000717328"/>
    </source>
</evidence>